<evidence type="ECO:0000313" key="3">
    <source>
        <dbReference type="WBParaSite" id="HNAJ_0001301301-mRNA-1"/>
    </source>
</evidence>
<dbReference type="WBParaSite" id="HNAJ_0001301301-mRNA-1">
    <property type="protein sequence ID" value="HNAJ_0001301301-mRNA-1"/>
    <property type="gene ID" value="HNAJ_0001301301"/>
</dbReference>
<dbReference type="EMBL" id="UZAE01014851">
    <property type="protein sequence ID" value="VDO14628.1"/>
    <property type="molecule type" value="Genomic_DNA"/>
</dbReference>
<keyword evidence="2" id="KW-1185">Reference proteome</keyword>
<protein>
    <submittedName>
        <fullName evidence="3">DUF4371 domain-containing protein</fullName>
    </submittedName>
</protein>
<reference evidence="3" key="1">
    <citation type="submission" date="2017-02" db="UniProtKB">
        <authorList>
            <consortium name="WormBaseParasite"/>
        </authorList>
    </citation>
    <scope>IDENTIFICATION</scope>
</reference>
<evidence type="ECO:0000313" key="2">
    <source>
        <dbReference type="Proteomes" id="UP000278807"/>
    </source>
</evidence>
<accession>A0A0R3TYR4</accession>
<evidence type="ECO:0000313" key="1">
    <source>
        <dbReference type="EMBL" id="VDO14628.1"/>
    </source>
</evidence>
<proteinExistence type="predicted"/>
<dbReference type="AlphaFoldDB" id="A0A0R3TYR4"/>
<dbReference type="OrthoDB" id="671595at2759"/>
<dbReference type="Proteomes" id="UP000278807">
    <property type="component" value="Unassembled WGS sequence"/>
</dbReference>
<organism evidence="3">
    <name type="scientific">Rodentolepis nana</name>
    <name type="common">Dwarf tapeworm</name>
    <name type="synonym">Hymenolepis nana</name>
    <dbReference type="NCBI Taxonomy" id="102285"/>
    <lineage>
        <taxon>Eukaryota</taxon>
        <taxon>Metazoa</taxon>
        <taxon>Spiralia</taxon>
        <taxon>Lophotrochozoa</taxon>
        <taxon>Platyhelminthes</taxon>
        <taxon>Cestoda</taxon>
        <taxon>Eucestoda</taxon>
        <taxon>Cyclophyllidea</taxon>
        <taxon>Hymenolepididae</taxon>
        <taxon>Rodentolepis</taxon>
    </lineage>
</organism>
<gene>
    <name evidence="1" type="ORF">HNAJ_LOCUS12987</name>
</gene>
<name>A0A0R3TYR4_RODNA</name>
<reference evidence="1 2" key="2">
    <citation type="submission" date="2018-11" db="EMBL/GenBank/DDBJ databases">
        <authorList>
            <consortium name="Pathogen Informatics"/>
        </authorList>
    </citation>
    <scope>NUCLEOTIDE SEQUENCE [LARGE SCALE GENOMIC DNA]</scope>
</reference>
<sequence length="73" mass="8277">MFSGLDNSIDIELIAAFRVKGNLEHNTLCKSFGDKLKALNDGDEMKTRVQANNAFMHNSCKLLERLICEANRY</sequence>